<evidence type="ECO:0000256" key="5">
    <source>
        <dbReference type="ARBA" id="ARBA00022840"/>
    </source>
</evidence>
<dbReference type="PANTHER" id="PTHR43788">
    <property type="entry name" value="DNA2/NAM7 HELICASE FAMILY MEMBER"/>
    <property type="match status" value="1"/>
</dbReference>
<protein>
    <submittedName>
        <fullName evidence="10">Translation initiation factor IF-2 region</fullName>
    </submittedName>
</protein>
<dbReference type="eggNOG" id="COG0419">
    <property type="taxonomic scope" value="Bacteria"/>
</dbReference>
<accession>K9X1N8</accession>
<dbReference type="GO" id="GO:0016787">
    <property type="term" value="F:hydrolase activity"/>
    <property type="evidence" value="ECO:0007669"/>
    <property type="project" value="UniProtKB-KW"/>
</dbReference>
<gene>
    <name evidence="10" type="ORF">Cylst_3512</name>
</gene>
<dbReference type="CDD" id="cd17934">
    <property type="entry name" value="DEXXQc_Upf1-like"/>
    <property type="match status" value="1"/>
</dbReference>
<dbReference type="SUPFAM" id="SSF52540">
    <property type="entry name" value="P-loop containing nucleoside triphosphate hydrolases"/>
    <property type="match status" value="1"/>
</dbReference>
<dbReference type="CDD" id="cd18808">
    <property type="entry name" value="SF1_C_Upf1"/>
    <property type="match status" value="1"/>
</dbReference>
<name>K9X1N8_9NOST</name>
<dbReference type="GO" id="GO:0043139">
    <property type="term" value="F:5'-3' DNA helicase activity"/>
    <property type="evidence" value="ECO:0007669"/>
    <property type="project" value="TreeGrafter"/>
</dbReference>
<dbReference type="PANTHER" id="PTHR43788:SF8">
    <property type="entry name" value="DNA-BINDING PROTEIN SMUBP-2"/>
    <property type="match status" value="1"/>
</dbReference>
<feature type="domain" description="DNA2/NAM7 helicase helicase" evidence="8">
    <location>
        <begin position="994"/>
        <end position="1252"/>
    </location>
</feature>
<dbReference type="HOGENOM" id="CLU_004331_0_0_3"/>
<dbReference type="Pfam" id="PF04760">
    <property type="entry name" value="IF2_N"/>
    <property type="match status" value="1"/>
</dbReference>
<keyword evidence="5" id="KW-0067">ATP-binding</keyword>
<reference evidence="10 11" key="1">
    <citation type="submission" date="2012-06" db="EMBL/GenBank/DDBJ databases">
        <title>Finished chromosome of genome of Cylindrospermum stagnale PCC 7417.</title>
        <authorList>
            <consortium name="US DOE Joint Genome Institute"/>
            <person name="Gugger M."/>
            <person name="Coursin T."/>
            <person name="Rippka R."/>
            <person name="Tandeau De Marsac N."/>
            <person name="Huntemann M."/>
            <person name="Wei C.-L."/>
            <person name="Han J."/>
            <person name="Detter J.C."/>
            <person name="Han C."/>
            <person name="Tapia R."/>
            <person name="Chen A."/>
            <person name="Kyrpides N."/>
            <person name="Mavromatis K."/>
            <person name="Markowitz V."/>
            <person name="Szeto E."/>
            <person name="Ivanova N."/>
            <person name="Pagani I."/>
            <person name="Pati A."/>
            <person name="Goodwin L."/>
            <person name="Nordberg H.P."/>
            <person name="Cantor M.N."/>
            <person name="Hua S.X."/>
            <person name="Woyke T."/>
            <person name="Kerfeld C.A."/>
        </authorList>
    </citation>
    <scope>NUCLEOTIDE SEQUENCE [LARGE SCALE GENOMIC DNA]</scope>
    <source>
        <strain evidence="10 11">PCC 7417</strain>
    </source>
</reference>
<dbReference type="OrthoDB" id="9757917at2"/>
<evidence type="ECO:0000313" key="11">
    <source>
        <dbReference type="Proteomes" id="UP000010475"/>
    </source>
</evidence>
<dbReference type="Proteomes" id="UP000010475">
    <property type="component" value="Chromosome"/>
</dbReference>
<evidence type="ECO:0000256" key="2">
    <source>
        <dbReference type="ARBA" id="ARBA00022741"/>
    </source>
</evidence>
<evidence type="ECO:0000256" key="3">
    <source>
        <dbReference type="ARBA" id="ARBA00022801"/>
    </source>
</evidence>
<dbReference type="InterPro" id="IPR027417">
    <property type="entry name" value="P-loop_NTPase"/>
</dbReference>
<keyword evidence="4" id="KW-0347">Helicase</keyword>
<dbReference type="Pfam" id="PF13087">
    <property type="entry name" value="AAA_12"/>
    <property type="match status" value="1"/>
</dbReference>
<evidence type="ECO:0000256" key="6">
    <source>
        <dbReference type="SAM" id="Coils"/>
    </source>
</evidence>
<dbReference type="STRING" id="56107.Cylst_3512"/>
<keyword evidence="11" id="KW-1185">Reference proteome</keyword>
<feature type="domain" description="DNA2/NAM7 helicase-like C-terminal" evidence="9">
    <location>
        <begin position="1274"/>
        <end position="1477"/>
    </location>
</feature>
<dbReference type="InterPro" id="IPR041679">
    <property type="entry name" value="DNA2/NAM7-like_C"/>
</dbReference>
<organism evidence="10 11">
    <name type="scientific">Cylindrospermum stagnale PCC 7417</name>
    <dbReference type="NCBI Taxonomy" id="56107"/>
    <lineage>
        <taxon>Bacteria</taxon>
        <taxon>Bacillati</taxon>
        <taxon>Cyanobacteriota</taxon>
        <taxon>Cyanophyceae</taxon>
        <taxon>Nostocales</taxon>
        <taxon>Nostocaceae</taxon>
        <taxon>Cylindrospermum</taxon>
    </lineage>
</organism>
<proteinExistence type="inferred from homology"/>
<dbReference type="InterPro" id="IPR006847">
    <property type="entry name" value="IF2_N"/>
</dbReference>
<keyword evidence="3" id="KW-0378">Hydrolase</keyword>
<sequence length="1512" mass="173529">MNKAKVRIYELSKELNLPSTKLLAICNQLHITVKSESNSVPESDAQRIRTAAKKLMSPANSKESNTQNIGTSANKLKSHNLNTESEDWGYMFIGAIIDRLIQNLEGETALRSYPEFRERRERAHELMFECVGQKPGIFYIRRQGSGKEPGEEIWNLTIATDRDDFQLPPRLKELKKTLGFTVAVNKNGQPGLKLLSAHLLQTSRGNADAYAVAYRMRLLPNHHHQIGIPAKALARIATMPVCGNHVPTEDQLQAWKGFLQIEEKIAKARQFCVSYISYKHDFKRQISFEINITSATLDGNDENLLEAANFWERAKRTRNEDIKLFETAPKGKDWQNARQIGSIEEVDPKGSIIRVRLERELADYIATERYQLPTTGFLFFEAVGEIKQIQRKKKALDELNNGRTQNPYLGNFLFDASQARRIKKIVELQPEDLLLSSANPGQKAAVEKVLAAEDLVLIQGPPGTGKTTVIAEICYQVARRGGRTLIASQANLAVDNALSRLVHNPVIRAVRKGRAEKVGEEGQPFLEDQVIGRWLENTATDCEDSLSQRHENIQIFNQLLASAPRFAAYFKAEQEFTLQQNKFKKNKLKLESNCKIQEQAYSEVAAQQNEVEFLITDLENFLKTAPNINWESPEVKNFLPRLQPYTEGNNQVENFWENVRQAIKYTDELGFVRPACGVFGLAVWLRETVATEISQFRTALTSAQNATVAMSEVAALVQVFKQHSTSLNQLQADYQPILNKQQNLQQTIQIWENRKREIDYIISAVLEWKSTASSHLYQVLKDCQQSGLPLTENLLDLPVGLLMFANTLKLPILPKGYIINLPEWELLTKAMSYEAEGAFSDRRGKQHNFSYFLQQNFSQIPIVLVKSDRTQWKEIAQQFSNYQLLTPKQRKLLVENTQLFLVRLQKTYGAVYEWNNIDSTLTQITQELLETILANARQCILKVKTETEQQLQNLQRQLDEFQKNEIIQQQIFATQHQIEKVQQDASVKLEQVINILQKLSQQQNIPAQLRILTEQYLATQSKIWEQPEEFSKQIHSWEIGISQLESLIFSLDSLAMLEIIKNSLHEHSSKLKEETASCSKELELIQIKLRELEHKLQTQPSEKLTEERNWWMIEWQRIPEKFKPEISDNDLFNLKLLRGIKNQFDSCQQQLQDEEKYLNRYQHFVQDWIAKLRNPSERDQQDLRRIYLDNANVVGITCVQAANYNFSEEFKYFDVVIVDEVSKCTPPELLIPALKGKKLVMVGDHRQLPPMLDTRTLEELAQEIGSGREELKYLEESLFKIQFETADESIKQMLTTQYRMHPFIMGAINQFYDGKLECGILEPDSKRAHHLAGEIIQEHHHINWVKMPGGKEFQEQREGTSFFNIQEIDAIERLCQQFETTWSSRVANGESPKEIAVITFYGAQLRKIDERLQSELYPSLQIRTGTVDQFQGMERPVVIVSMVRNNNQGDVGFAKKPERVNVAFSRAQELLIIVGCHDLFTCKPGIAGSMYSEVANIVSRHGGFIDVSRVCN</sequence>
<keyword evidence="2" id="KW-0547">Nucleotide-binding</keyword>
<dbReference type="InterPro" id="IPR041677">
    <property type="entry name" value="DNA2/NAM7_AAA_11"/>
</dbReference>
<keyword evidence="10" id="KW-0396">Initiation factor</keyword>
<evidence type="ECO:0000259" key="7">
    <source>
        <dbReference type="Pfam" id="PF04760"/>
    </source>
</evidence>
<evidence type="ECO:0000259" key="8">
    <source>
        <dbReference type="Pfam" id="PF13086"/>
    </source>
</evidence>
<evidence type="ECO:0000256" key="4">
    <source>
        <dbReference type="ARBA" id="ARBA00022806"/>
    </source>
</evidence>
<evidence type="ECO:0000256" key="1">
    <source>
        <dbReference type="ARBA" id="ARBA00007913"/>
    </source>
</evidence>
<feature type="domain" description="Translation initiation factor IF-2 N-terminal" evidence="7">
    <location>
        <begin position="4"/>
        <end position="49"/>
    </location>
</feature>
<comment type="similarity">
    <text evidence="1">Belongs to the DNA2/NAM7 helicase family.</text>
</comment>
<dbReference type="Gene3D" id="3.40.50.300">
    <property type="entry name" value="P-loop containing nucleotide triphosphate hydrolases"/>
    <property type="match status" value="3"/>
</dbReference>
<evidence type="ECO:0000259" key="9">
    <source>
        <dbReference type="Pfam" id="PF13087"/>
    </source>
</evidence>
<feature type="domain" description="DNA2/NAM7 helicase helicase" evidence="8">
    <location>
        <begin position="439"/>
        <end position="612"/>
    </location>
</feature>
<evidence type="ECO:0000313" key="10">
    <source>
        <dbReference type="EMBL" id="AFZ25652.1"/>
    </source>
</evidence>
<keyword evidence="6" id="KW-0175">Coiled coil</keyword>
<dbReference type="GO" id="GO:0005524">
    <property type="term" value="F:ATP binding"/>
    <property type="evidence" value="ECO:0007669"/>
    <property type="project" value="UniProtKB-KW"/>
</dbReference>
<dbReference type="EMBL" id="CP003642">
    <property type="protein sequence ID" value="AFZ25652.1"/>
    <property type="molecule type" value="Genomic_DNA"/>
</dbReference>
<dbReference type="PATRIC" id="fig|56107.3.peg.3861"/>
<dbReference type="Gene3D" id="1.10.10.2480">
    <property type="match status" value="1"/>
</dbReference>
<dbReference type="InterPro" id="IPR050534">
    <property type="entry name" value="Coronavir_polyprotein_1ab"/>
</dbReference>
<dbReference type="InterPro" id="IPR047187">
    <property type="entry name" value="SF1_C_Upf1"/>
</dbReference>
<dbReference type="RefSeq" id="WP_015208900.1">
    <property type="nucleotide sequence ID" value="NC_019757.1"/>
</dbReference>
<dbReference type="eggNOG" id="COG1112">
    <property type="taxonomic scope" value="Bacteria"/>
</dbReference>
<dbReference type="GO" id="GO:0003743">
    <property type="term" value="F:translation initiation factor activity"/>
    <property type="evidence" value="ECO:0007669"/>
    <property type="project" value="UniProtKB-KW"/>
</dbReference>
<keyword evidence="10" id="KW-0648">Protein biosynthesis</keyword>
<feature type="coiled-coil region" evidence="6">
    <location>
        <begin position="937"/>
        <end position="971"/>
    </location>
</feature>
<dbReference type="Pfam" id="PF13086">
    <property type="entry name" value="AAA_11"/>
    <property type="match status" value="2"/>
</dbReference>
<dbReference type="KEGG" id="csg:Cylst_3512"/>